<dbReference type="EMBL" id="GL379840">
    <property type="protein sequence ID" value="EGT53254.1"/>
    <property type="molecule type" value="Genomic_DNA"/>
</dbReference>
<accession>G0N5T8</accession>
<gene>
    <name evidence="1" type="ORF">CAEBREN_05384</name>
</gene>
<protein>
    <submittedName>
        <fullName evidence="1">Uncharacterized protein</fullName>
    </submittedName>
</protein>
<dbReference type="STRING" id="135651.G0N5T8"/>
<keyword evidence="2" id="KW-1185">Reference proteome</keyword>
<dbReference type="FunCoup" id="G0N5T8">
    <property type="interactions" value="371"/>
</dbReference>
<reference evidence="2" key="1">
    <citation type="submission" date="2011-07" db="EMBL/GenBank/DDBJ databases">
        <authorList>
            <consortium name="Caenorhabditis brenneri Sequencing and Analysis Consortium"/>
            <person name="Wilson R.K."/>
        </authorList>
    </citation>
    <scope>NUCLEOTIDE SEQUENCE [LARGE SCALE GENOMIC DNA]</scope>
    <source>
        <strain evidence="2">PB2801</strain>
    </source>
</reference>
<dbReference type="eggNOG" id="KOG2475">
    <property type="taxonomic scope" value="Eukaryota"/>
</dbReference>
<evidence type="ECO:0000313" key="1">
    <source>
        <dbReference type="EMBL" id="EGT53254.1"/>
    </source>
</evidence>
<evidence type="ECO:0000313" key="2">
    <source>
        <dbReference type="Proteomes" id="UP000008068"/>
    </source>
</evidence>
<dbReference type="InParanoid" id="G0N5T8"/>
<organism evidence="2">
    <name type="scientific">Caenorhabditis brenneri</name>
    <name type="common">Nematode worm</name>
    <dbReference type="NCBI Taxonomy" id="135651"/>
    <lineage>
        <taxon>Eukaryota</taxon>
        <taxon>Metazoa</taxon>
        <taxon>Ecdysozoa</taxon>
        <taxon>Nematoda</taxon>
        <taxon>Chromadorea</taxon>
        <taxon>Rhabditida</taxon>
        <taxon>Rhabditina</taxon>
        <taxon>Rhabditomorpha</taxon>
        <taxon>Rhabditoidea</taxon>
        <taxon>Rhabditidae</taxon>
        <taxon>Peloderinae</taxon>
        <taxon>Caenorhabditis</taxon>
    </lineage>
</organism>
<proteinExistence type="predicted"/>
<dbReference type="OrthoDB" id="5830141at2759"/>
<dbReference type="Proteomes" id="UP000008068">
    <property type="component" value="Unassembled WGS sequence"/>
</dbReference>
<dbReference type="HOGENOM" id="CLU_043992_0_0_1"/>
<dbReference type="AlphaFoldDB" id="G0N5T8"/>
<sequence length="329" mass="37297">MFQKVQTYFVHSTPKGLDGAQFIAVNRDGSVIYGLRIRVELSIIEMPDQVPEVITTATEKTICKYHIASGYSRTFELDYDIDPLTLTRILEFYTITDNLVVLLAYDPEHYQFSQTMIFLDQKNEWAQSVAVRKKTVSRISTPPLVNLSFLDKGRVLLCGARASEAGINERMTLSIAADPLNSFEKPDDDLSGLMEDFNKFLTSLPPDPDGKTMISLFLLNLDHEKISILLSEVDTLDPQSEPVFTTSRVGIIDRKNNHFSVEKVDNTVLSAGEPLKVTSIANMKTKNGSVWMSFSVTDVELLKTVYWRFKHLYTAHDSRFSRESLFMEV</sequence>
<name>G0N5T8_CAEBE</name>